<protein>
    <recommendedName>
        <fullName evidence="7">5'-nucleotidase SurE</fullName>
        <ecNumber evidence="7">3.1.3.5</ecNumber>
    </recommendedName>
    <alternativeName>
        <fullName evidence="7">Nucleoside 5'-monophosphate phosphohydrolase</fullName>
    </alternativeName>
</protein>
<feature type="binding site" evidence="7">
    <location>
        <position position="9"/>
    </location>
    <ligand>
        <name>a divalent metal cation</name>
        <dbReference type="ChEBI" id="CHEBI:60240"/>
    </ligand>
</feature>
<feature type="domain" description="Survival protein SurE-like phosphatase/nucleotidase" evidence="8">
    <location>
        <begin position="3"/>
        <end position="182"/>
    </location>
</feature>
<dbReference type="Proteomes" id="UP000652198">
    <property type="component" value="Unassembled WGS sequence"/>
</dbReference>
<keyword evidence="3 7" id="KW-0963">Cytoplasm</keyword>
<evidence type="ECO:0000256" key="5">
    <source>
        <dbReference type="ARBA" id="ARBA00022741"/>
    </source>
</evidence>
<evidence type="ECO:0000256" key="2">
    <source>
        <dbReference type="ARBA" id="ARBA00011062"/>
    </source>
</evidence>
<comment type="subcellular location">
    <subcellularLocation>
        <location evidence="7">Cytoplasm</location>
    </subcellularLocation>
</comment>
<comment type="function">
    <text evidence="7">Nucleotidase that shows phosphatase activity on nucleoside 5'-monophosphates.</text>
</comment>
<dbReference type="NCBIfam" id="NF001489">
    <property type="entry name" value="PRK00346.1-3"/>
    <property type="match status" value="1"/>
</dbReference>
<dbReference type="Pfam" id="PF01975">
    <property type="entry name" value="SurE"/>
    <property type="match status" value="1"/>
</dbReference>
<name>A0ABX2BW70_9BURK</name>
<feature type="binding site" evidence="7">
    <location>
        <position position="8"/>
    </location>
    <ligand>
        <name>a divalent metal cation</name>
        <dbReference type="ChEBI" id="CHEBI:60240"/>
    </ligand>
</feature>
<proteinExistence type="inferred from homology"/>
<dbReference type="RefSeq" id="WP_172314319.1">
    <property type="nucleotide sequence ID" value="NZ_WOEY01000092.1"/>
</dbReference>
<evidence type="ECO:0000256" key="6">
    <source>
        <dbReference type="ARBA" id="ARBA00022801"/>
    </source>
</evidence>
<sequence length="252" mass="26872">MRILLSNDDGYLALGLAALYEALKPIADVTVMAPEQNCSGASNSLTLSRPLSVLRSANGFYYVNGTPTDSVHIALTGMLDHTPDLVVSGINNGQNMGEDTLYSGTVAAATEGIMFGVPAIAFSLVDKDWVNLEDAARVAAEIVAHYLEQPLPGHPLLNVNIPNLPYEQLGAWQITRLGKRHPSQPVIRQTNPRGEPIYWIGPSGSARDASEGTDFHAVANGQVSITPLQLDLTDTQMLPAARDWARAGSSAS</sequence>
<gene>
    <name evidence="7 9" type="primary">surE</name>
    <name evidence="9" type="ORF">GNZ12_23950</name>
</gene>
<evidence type="ECO:0000256" key="3">
    <source>
        <dbReference type="ARBA" id="ARBA00022490"/>
    </source>
</evidence>
<dbReference type="EMBL" id="WOEY01000092">
    <property type="protein sequence ID" value="NPT44306.1"/>
    <property type="molecule type" value="Genomic_DNA"/>
</dbReference>
<dbReference type="PANTHER" id="PTHR30457">
    <property type="entry name" value="5'-NUCLEOTIDASE SURE"/>
    <property type="match status" value="1"/>
</dbReference>
<comment type="similarity">
    <text evidence="2 7">Belongs to the SurE nucleotidase family.</text>
</comment>
<feature type="binding site" evidence="7">
    <location>
        <position position="91"/>
    </location>
    <ligand>
        <name>a divalent metal cation</name>
        <dbReference type="ChEBI" id="CHEBI:60240"/>
    </ligand>
</feature>
<keyword evidence="10" id="KW-1185">Reference proteome</keyword>
<dbReference type="EC" id="3.1.3.5" evidence="7"/>
<organism evidence="9 10">
    <name type="scientific">Paraburkholderia solitsugae</name>
    <dbReference type="NCBI Taxonomy" id="2675748"/>
    <lineage>
        <taxon>Bacteria</taxon>
        <taxon>Pseudomonadati</taxon>
        <taxon>Pseudomonadota</taxon>
        <taxon>Betaproteobacteria</taxon>
        <taxon>Burkholderiales</taxon>
        <taxon>Burkholderiaceae</taxon>
        <taxon>Paraburkholderia</taxon>
    </lineage>
</organism>
<evidence type="ECO:0000259" key="8">
    <source>
        <dbReference type="Pfam" id="PF01975"/>
    </source>
</evidence>
<dbReference type="SUPFAM" id="SSF64167">
    <property type="entry name" value="SurE-like"/>
    <property type="match status" value="1"/>
</dbReference>
<comment type="caution">
    <text evidence="9">The sequence shown here is derived from an EMBL/GenBank/DDBJ whole genome shotgun (WGS) entry which is preliminary data.</text>
</comment>
<evidence type="ECO:0000256" key="1">
    <source>
        <dbReference type="ARBA" id="ARBA00000815"/>
    </source>
</evidence>
<accession>A0ABX2BW70</accession>
<keyword evidence="6 7" id="KW-0378">Hydrolase</keyword>
<evidence type="ECO:0000313" key="9">
    <source>
        <dbReference type="EMBL" id="NPT44306.1"/>
    </source>
</evidence>
<evidence type="ECO:0000313" key="10">
    <source>
        <dbReference type="Proteomes" id="UP000652198"/>
    </source>
</evidence>
<reference evidence="9 10" key="1">
    <citation type="submission" date="2019-11" db="EMBL/GenBank/DDBJ databases">
        <title>Metabolism of dissolved organic matter in forest soils.</title>
        <authorList>
            <person name="Cyle K.T."/>
            <person name="Wilhelm R.C."/>
            <person name="Martinez C.E."/>
        </authorList>
    </citation>
    <scope>NUCLEOTIDE SEQUENCE [LARGE SCALE GENOMIC DNA]</scope>
    <source>
        <strain evidence="9 10">1N</strain>
    </source>
</reference>
<keyword evidence="4 7" id="KW-0479">Metal-binding</keyword>
<dbReference type="InterPro" id="IPR030048">
    <property type="entry name" value="SurE"/>
</dbReference>
<evidence type="ECO:0000256" key="7">
    <source>
        <dbReference type="HAMAP-Rule" id="MF_00060"/>
    </source>
</evidence>
<dbReference type="Gene3D" id="3.40.1210.10">
    <property type="entry name" value="Survival protein SurE-like phosphatase/nucleotidase"/>
    <property type="match status" value="1"/>
</dbReference>
<comment type="cofactor">
    <cofactor evidence="7">
        <name>a divalent metal cation</name>
        <dbReference type="ChEBI" id="CHEBI:60240"/>
    </cofactor>
    <text evidence="7">Binds 1 divalent metal cation per subunit.</text>
</comment>
<dbReference type="InterPro" id="IPR002828">
    <property type="entry name" value="SurE-like_Pase/nucleotidase"/>
</dbReference>
<dbReference type="NCBIfam" id="NF001490">
    <property type="entry name" value="PRK00346.1-4"/>
    <property type="match status" value="1"/>
</dbReference>
<dbReference type="NCBIfam" id="TIGR00087">
    <property type="entry name" value="surE"/>
    <property type="match status" value="1"/>
</dbReference>
<dbReference type="HAMAP" id="MF_00060">
    <property type="entry name" value="SurE"/>
    <property type="match status" value="1"/>
</dbReference>
<feature type="binding site" evidence="7">
    <location>
        <position position="39"/>
    </location>
    <ligand>
        <name>a divalent metal cation</name>
        <dbReference type="ChEBI" id="CHEBI:60240"/>
    </ligand>
</feature>
<dbReference type="InterPro" id="IPR036523">
    <property type="entry name" value="SurE-like_sf"/>
</dbReference>
<comment type="catalytic activity">
    <reaction evidence="1 7">
        <text>a ribonucleoside 5'-phosphate + H2O = a ribonucleoside + phosphate</text>
        <dbReference type="Rhea" id="RHEA:12484"/>
        <dbReference type="ChEBI" id="CHEBI:15377"/>
        <dbReference type="ChEBI" id="CHEBI:18254"/>
        <dbReference type="ChEBI" id="CHEBI:43474"/>
        <dbReference type="ChEBI" id="CHEBI:58043"/>
        <dbReference type="EC" id="3.1.3.5"/>
    </reaction>
</comment>
<evidence type="ECO:0000256" key="4">
    <source>
        <dbReference type="ARBA" id="ARBA00022723"/>
    </source>
</evidence>
<keyword evidence="5 7" id="KW-0547">Nucleotide-binding</keyword>
<dbReference type="PANTHER" id="PTHR30457:SF12">
    <property type="entry name" value="5'_3'-NUCLEOTIDASE SURE"/>
    <property type="match status" value="1"/>
</dbReference>